<sequence>MSIGNERASGSANTMDGVGRDDGLGQPFTLLIPFYSVSPDVELFIRSSGADLGVEITDDDLEESRQAFVRINLHGQVRIDEDTYHGKIRRYWKLSPNLLAVCEV</sequence>
<protein>
    <submittedName>
        <fullName evidence="4">SHSP domain-containing protein</fullName>
    </submittedName>
</protein>
<evidence type="ECO:0000313" key="4">
    <source>
        <dbReference type="WBParaSite" id="HPLM_0001009101-mRNA-1"/>
    </source>
</evidence>
<name>A0A0N4WGX1_HAEPC</name>
<proteinExistence type="predicted"/>
<evidence type="ECO:0000313" key="3">
    <source>
        <dbReference type="Proteomes" id="UP000268014"/>
    </source>
</evidence>
<dbReference type="Proteomes" id="UP000268014">
    <property type="component" value="Unassembled WGS sequence"/>
</dbReference>
<accession>A0A0N4WGX1</accession>
<dbReference type="OrthoDB" id="5894480at2759"/>
<dbReference type="EMBL" id="UZAF01017212">
    <property type="protein sequence ID" value="VDO39170.1"/>
    <property type="molecule type" value="Genomic_DNA"/>
</dbReference>
<feature type="region of interest" description="Disordered" evidence="1">
    <location>
        <begin position="1"/>
        <end position="20"/>
    </location>
</feature>
<gene>
    <name evidence="2" type="ORF">HPLM_LOCUS10083</name>
</gene>
<reference evidence="2 3" key="2">
    <citation type="submission" date="2018-11" db="EMBL/GenBank/DDBJ databases">
        <authorList>
            <consortium name="Pathogen Informatics"/>
        </authorList>
    </citation>
    <scope>NUCLEOTIDE SEQUENCE [LARGE SCALE GENOMIC DNA]</scope>
    <source>
        <strain evidence="2 3">MHpl1</strain>
    </source>
</reference>
<keyword evidence="3" id="KW-1185">Reference proteome</keyword>
<organism evidence="4">
    <name type="scientific">Haemonchus placei</name>
    <name type="common">Barber's pole worm</name>
    <dbReference type="NCBI Taxonomy" id="6290"/>
    <lineage>
        <taxon>Eukaryota</taxon>
        <taxon>Metazoa</taxon>
        <taxon>Ecdysozoa</taxon>
        <taxon>Nematoda</taxon>
        <taxon>Chromadorea</taxon>
        <taxon>Rhabditida</taxon>
        <taxon>Rhabditina</taxon>
        <taxon>Rhabditomorpha</taxon>
        <taxon>Strongyloidea</taxon>
        <taxon>Trichostrongylidae</taxon>
        <taxon>Haemonchus</taxon>
    </lineage>
</organism>
<dbReference type="WBParaSite" id="HPLM_0001009101-mRNA-1">
    <property type="protein sequence ID" value="HPLM_0001009101-mRNA-1"/>
    <property type="gene ID" value="HPLM_0001009101"/>
</dbReference>
<reference evidence="4" key="1">
    <citation type="submission" date="2017-02" db="UniProtKB">
        <authorList>
            <consortium name="WormBaseParasite"/>
        </authorList>
    </citation>
    <scope>IDENTIFICATION</scope>
</reference>
<evidence type="ECO:0000313" key="2">
    <source>
        <dbReference type="EMBL" id="VDO39170.1"/>
    </source>
</evidence>
<evidence type="ECO:0000256" key="1">
    <source>
        <dbReference type="SAM" id="MobiDB-lite"/>
    </source>
</evidence>
<dbReference type="AlphaFoldDB" id="A0A0N4WGX1"/>